<protein>
    <submittedName>
        <fullName evidence="1">Uncharacterized protein</fullName>
    </submittedName>
</protein>
<gene>
    <name evidence="1" type="ORF">TM448A00446_0002</name>
    <name evidence="2" type="ORF">TM448B00242_0029</name>
</gene>
<sequence>MTFEVGEGLTSEQKIKAEEVVRKPATPLKPVEYTPESKYRALGVATLLRSKGKEVPEVVAEAEKIMMRESAMMAMGGATPLKVAGKVATKLIPKISPVQKIIDALTKAKPLRAEQEVLYTKARSVKLAKMLGVAEKTSGEKGFFAEKGALRGKLPKVQFESIRNQIGQKDIDTLFNQVKESPVLSEWEKLPAREGLSKLFGETGGQVPTKNEISLLKTVFGEDFTKAVLDKRTLLQKMTEAGIQLANIPRSIMASFDLSAPLRQGIFLAARHPKMFFSSFAKQFKTFASEKAYKGLMDDIVNRPTYKVMRENKLAITELGQAMTTREEAFMSNWAEKIPVVGRVVRASGRAYTGFLNKLRADVFDDFIKQGTKLGIDDPKFLKSAADFVNHATGRGTLGGLEKAAVPLNTFFFSPRLIMSRLNLINPIYYAKLHPQVRKEAIKSLFGFAGMSLTVGGLLKMGGASVELDPRNADFMKPKFGNTRYDILGGFQQPIRLAAQLISGKIISSTTGKTVTLGEGYKPLTRVGIIGRYFSYKEAPLISFAHALLKGQTAIGEKVDIPTEIVNRFIPMVAQDMIDIYREEGVEGIPMAIPAIFGVGVQSYGGVESYNLQGKKYPELNEELDRLKTTIGFPSTQAFGTELSNKEYKKLREISGTMISDILTGVIKDPSYTELTDYQKKQLINKVVDKVKTKAKGKLFPEKDIKNEIKKRLIKRGIDEEEAKRMADEIYSKEY</sequence>
<evidence type="ECO:0000313" key="1">
    <source>
        <dbReference type="EMBL" id="QJA46495.1"/>
    </source>
</evidence>
<dbReference type="EMBL" id="MT144602">
    <property type="protein sequence ID" value="QJH94555.1"/>
    <property type="molecule type" value="Genomic_DNA"/>
</dbReference>
<reference evidence="1" key="1">
    <citation type="submission" date="2020-03" db="EMBL/GenBank/DDBJ databases">
        <title>The deep terrestrial virosphere.</title>
        <authorList>
            <person name="Holmfeldt K."/>
            <person name="Nilsson E."/>
            <person name="Simone D."/>
            <person name="Lopez-Fernandez M."/>
            <person name="Wu X."/>
            <person name="de Brujin I."/>
            <person name="Lundin D."/>
            <person name="Andersson A."/>
            <person name="Bertilsson S."/>
            <person name="Dopson M."/>
        </authorList>
    </citation>
    <scope>NUCLEOTIDE SEQUENCE</scope>
    <source>
        <strain evidence="1">TM448A00446</strain>
        <strain evidence="2">TM448B00242</strain>
    </source>
</reference>
<proteinExistence type="predicted"/>
<evidence type="ECO:0000313" key="2">
    <source>
        <dbReference type="EMBL" id="QJH94555.1"/>
    </source>
</evidence>
<name>A0A6H1ZGU6_9ZZZZ</name>
<dbReference type="EMBL" id="MT144013">
    <property type="protein sequence ID" value="QJA46495.1"/>
    <property type="molecule type" value="Genomic_DNA"/>
</dbReference>
<dbReference type="AlphaFoldDB" id="A0A6H1ZGU6"/>
<organism evidence="1">
    <name type="scientific">viral metagenome</name>
    <dbReference type="NCBI Taxonomy" id="1070528"/>
    <lineage>
        <taxon>unclassified sequences</taxon>
        <taxon>metagenomes</taxon>
        <taxon>organismal metagenomes</taxon>
    </lineage>
</organism>
<accession>A0A6H1ZGU6</accession>